<dbReference type="NCBIfam" id="TIGR00132">
    <property type="entry name" value="gatA"/>
    <property type="match status" value="1"/>
</dbReference>
<dbReference type="PROSITE" id="PS00571">
    <property type="entry name" value="AMIDASES"/>
    <property type="match status" value="1"/>
</dbReference>
<dbReference type="InterPro" id="IPR036928">
    <property type="entry name" value="AS_sf"/>
</dbReference>
<dbReference type="GO" id="GO:0030956">
    <property type="term" value="C:glutamyl-tRNA(Gln) amidotransferase complex"/>
    <property type="evidence" value="ECO:0007669"/>
    <property type="project" value="InterPro"/>
</dbReference>
<reference evidence="9" key="1">
    <citation type="submission" date="2018-05" db="EMBL/GenBank/DDBJ databases">
        <authorList>
            <person name="Lanie J.A."/>
            <person name="Ng W.-L."/>
            <person name="Kazmierczak K.M."/>
            <person name="Andrzejewski T.M."/>
            <person name="Davidsen T.M."/>
            <person name="Wayne K.J."/>
            <person name="Tettelin H."/>
            <person name="Glass J.I."/>
            <person name="Rusch D."/>
            <person name="Podicherti R."/>
            <person name="Tsui H.-C.T."/>
            <person name="Winkler M.E."/>
        </authorList>
    </citation>
    <scope>NUCLEOTIDE SEQUENCE</scope>
</reference>
<evidence type="ECO:0000256" key="5">
    <source>
        <dbReference type="ARBA" id="ARBA00022840"/>
    </source>
</evidence>
<dbReference type="PANTHER" id="PTHR11895:SF151">
    <property type="entry name" value="GLUTAMYL-TRNA(GLN) AMIDOTRANSFERASE SUBUNIT A"/>
    <property type="match status" value="1"/>
</dbReference>
<evidence type="ECO:0000256" key="6">
    <source>
        <dbReference type="ARBA" id="ARBA00022917"/>
    </source>
</evidence>
<dbReference type="GO" id="GO:0050567">
    <property type="term" value="F:glutaminyl-tRNA synthase (glutamine-hydrolyzing) activity"/>
    <property type="evidence" value="ECO:0007669"/>
    <property type="project" value="UniProtKB-EC"/>
</dbReference>
<accession>A0A381ZHE3</accession>
<protein>
    <recommendedName>
        <fullName evidence="2">glutaminyl-tRNA synthase (glutamine-hydrolyzing)</fullName>
        <ecNumber evidence="2">6.3.5.7</ecNumber>
    </recommendedName>
</protein>
<dbReference type="SUPFAM" id="SSF75304">
    <property type="entry name" value="Amidase signature (AS) enzymes"/>
    <property type="match status" value="1"/>
</dbReference>
<comment type="similarity">
    <text evidence="1">Belongs to the amidase family. GatA subfamily.</text>
</comment>
<dbReference type="InterPro" id="IPR000120">
    <property type="entry name" value="Amidase"/>
</dbReference>
<dbReference type="PANTHER" id="PTHR11895">
    <property type="entry name" value="TRANSAMIDASE"/>
    <property type="match status" value="1"/>
</dbReference>
<sequence length="486" mass="53326">MTDDLSGKSIVYLSKLLRNNKISSVELVDYFFDRIERFDNKIHAFLSTDKNFAIKQAKESDNKIKNGDQSPLNGIPYMLKDNICTNNFPTTAGSKILNDFYSNYDATVVKKLNIEGAVLLGKGNLDEFAMGSSTENSSFGPTKNPWDYDYVPGGSSGGPAAAVSAGFAAFSLGSDTGGSIRQPASLCGVTGLKPSYGVVSRYGLIAFGSSLDQIGPFTNNVEDSALILNAIKGRDENDSTSKSYDKDLILDHIEDFKNLKIGIPKEYFPETLDKKIKNKITDVINLLIEHGAEVEEVSLPHTEYALGVYYILAPSEASSNLARYDGVKYGFSDNQVSSMWERIENSRSKGFGIEVKRRIMLGTYALSSGYYDEYYGKAEQVRQLIKQELNDVFKKVDCLITPTSPTTAFKLGERTKDPMAMYTSDIMTIPANIAGIPGISIPGGKVNGLPVGVQLMGSYLSEKKLLSIANHIQKITDWHLERPGLD</sequence>
<dbReference type="InterPro" id="IPR020556">
    <property type="entry name" value="Amidase_CS"/>
</dbReference>
<comment type="catalytic activity">
    <reaction evidence="7">
        <text>L-glutamyl-tRNA(Gln) + L-glutamine + ATP + H2O = L-glutaminyl-tRNA(Gln) + L-glutamate + ADP + phosphate + H(+)</text>
        <dbReference type="Rhea" id="RHEA:17521"/>
        <dbReference type="Rhea" id="RHEA-COMP:9681"/>
        <dbReference type="Rhea" id="RHEA-COMP:9684"/>
        <dbReference type="ChEBI" id="CHEBI:15377"/>
        <dbReference type="ChEBI" id="CHEBI:15378"/>
        <dbReference type="ChEBI" id="CHEBI:29985"/>
        <dbReference type="ChEBI" id="CHEBI:30616"/>
        <dbReference type="ChEBI" id="CHEBI:43474"/>
        <dbReference type="ChEBI" id="CHEBI:58359"/>
        <dbReference type="ChEBI" id="CHEBI:78520"/>
        <dbReference type="ChEBI" id="CHEBI:78521"/>
        <dbReference type="ChEBI" id="CHEBI:456216"/>
        <dbReference type="EC" id="6.3.5.7"/>
    </reaction>
</comment>
<dbReference type="AlphaFoldDB" id="A0A381ZHE3"/>
<dbReference type="InterPro" id="IPR023631">
    <property type="entry name" value="Amidase_dom"/>
</dbReference>
<keyword evidence="6" id="KW-0648">Protein biosynthesis</keyword>
<organism evidence="9">
    <name type="scientific">marine metagenome</name>
    <dbReference type="NCBI Taxonomy" id="408172"/>
    <lineage>
        <taxon>unclassified sequences</taxon>
        <taxon>metagenomes</taxon>
        <taxon>ecological metagenomes</taxon>
    </lineage>
</organism>
<evidence type="ECO:0000313" key="9">
    <source>
        <dbReference type="EMBL" id="SVA88686.1"/>
    </source>
</evidence>
<name>A0A381ZHE3_9ZZZZ</name>
<feature type="domain" description="Amidase" evidence="8">
    <location>
        <begin position="26"/>
        <end position="466"/>
    </location>
</feature>
<dbReference type="GO" id="GO:0005739">
    <property type="term" value="C:mitochondrion"/>
    <property type="evidence" value="ECO:0007669"/>
    <property type="project" value="UniProtKB-ARBA"/>
</dbReference>
<proteinExistence type="inferred from homology"/>
<dbReference type="Pfam" id="PF01425">
    <property type="entry name" value="Amidase"/>
    <property type="match status" value="1"/>
</dbReference>
<evidence type="ECO:0000256" key="7">
    <source>
        <dbReference type="ARBA" id="ARBA00047407"/>
    </source>
</evidence>
<evidence type="ECO:0000256" key="2">
    <source>
        <dbReference type="ARBA" id="ARBA00012739"/>
    </source>
</evidence>
<dbReference type="InterPro" id="IPR004412">
    <property type="entry name" value="GatA"/>
</dbReference>
<dbReference type="HAMAP" id="MF_00120">
    <property type="entry name" value="GatA"/>
    <property type="match status" value="1"/>
</dbReference>
<dbReference type="GO" id="GO:0005524">
    <property type="term" value="F:ATP binding"/>
    <property type="evidence" value="ECO:0007669"/>
    <property type="project" value="UniProtKB-KW"/>
</dbReference>
<dbReference type="EC" id="6.3.5.7" evidence="2"/>
<dbReference type="GO" id="GO:0006412">
    <property type="term" value="P:translation"/>
    <property type="evidence" value="ECO:0007669"/>
    <property type="project" value="UniProtKB-KW"/>
</dbReference>
<evidence type="ECO:0000256" key="1">
    <source>
        <dbReference type="ARBA" id="ARBA00008069"/>
    </source>
</evidence>
<dbReference type="EMBL" id="UINC01021335">
    <property type="protein sequence ID" value="SVA88686.1"/>
    <property type="molecule type" value="Genomic_DNA"/>
</dbReference>
<gene>
    <name evidence="9" type="ORF">METZ01_LOCUS141540</name>
</gene>
<dbReference type="Gene3D" id="3.90.1300.10">
    <property type="entry name" value="Amidase signature (AS) domain"/>
    <property type="match status" value="1"/>
</dbReference>
<evidence type="ECO:0000259" key="8">
    <source>
        <dbReference type="Pfam" id="PF01425"/>
    </source>
</evidence>
<keyword evidence="3" id="KW-0436">Ligase</keyword>
<evidence type="ECO:0000256" key="4">
    <source>
        <dbReference type="ARBA" id="ARBA00022741"/>
    </source>
</evidence>
<evidence type="ECO:0000256" key="3">
    <source>
        <dbReference type="ARBA" id="ARBA00022598"/>
    </source>
</evidence>
<keyword evidence="5" id="KW-0067">ATP-binding</keyword>
<keyword evidence="4" id="KW-0547">Nucleotide-binding</keyword>